<dbReference type="Gene3D" id="1.10.8.10">
    <property type="entry name" value="DNA helicase RuvA subunit, C-terminal domain"/>
    <property type="match status" value="1"/>
</dbReference>
<sequence>MAAEYGDREMILANFQSITGIENLDECITLLDHHNWDLTACVNSVLADQTDSPIIVPLSPRPEVQIIGESVPLHHPPRRVKFLVEWKDQTIPVVLDDTDSVGKYSLYKLCVGLEEISSSWQLEVYVL</sequence>
<keyword evidence="2" id="KW-1185">Reference proteome</keyword>
<dbReference type="InterPro" id="IPR044541">
    <property type="entry name" value="FAF1_UBA"/>
</dbReference>
<dbReference type="eggNOG" id="KOG1363">
    <property type="taxonomic scope" value="Eukaryota"/>
</dbReference>
<organism evidence="1 2">
    <name type="scientific">Nematostella vectensis</name>
    <name type="common">Starlet sea anemone</name>
    <dbReference type="NCBI Taxonomy" id="45351"/>
    <lineage>
        <taxon>Eukaryota</taxon>
        <taxon>Metazoa</taxon>
        <taxon>Cnidaria</taxon>
        <taxon>Anthozoa</taxon>
        <taxon>Hexacorallia</taxon>
        <taxon>Actiniaria</taxon>
        <taxon>Edwardsiidae</taxon>
        <taxon>Nematostella</taxon>
    </lineage>
</organism>
<dbReference type="KEGG" id="nve:5520283"/>
<dbReference type="CDD" id="cd14413">
    <property type="entry name" value="UBA_FAF1"/>
    <property type="match status" value="1"/>
</dbReference>
<evidence type="ECO:0000313" key="1">
    <source>
        <dbReference type="EMBL" id="EDO48162.1"/>
    </source>
</evidence>
<dbReference type="Proteomes" id="UP000001593">
    <property type="component" value="Unassembled WGS sequence"/>
</dbReference>
<accession>A7RJX7</accession>
<name>A7RJX7_NEMVE</name>
<dbReference type="HOGENOM" id="CLU_1973131_0_0_1"/>
<dbReference type="AlphaFoldDB" id="A7RJX7"/>
<dbReference type="InParanoid" id="A7RJX7"/>
<evidence type="ECO:0000313" key="2">
    <source>
        <dbReference type="Proteomes" id="UP000001593"/>
    </source>
</evidence>
<gene>
    <name evidence="1" type="ORF">NEMVEDRAFT_v1g198212</name>
</gene>
<reference evidence="1 2" key="1">
    <citation type="journal article" date="2007" name="Science">
        <title>Sea anemone genome reveals ancestral eumetazoan gene repertoire and genomic organization.</title>
        <authorList>
            <person name="Putnam N.H."/>
            <person name="Srivastava M."/>
            <person name="Hellsten U."/>
            <person name="Dirks B."/>
            <person name="Chapman J."/>
            <person name="Salamov A."/>
            <person name="Terry A."/>
            <person name="Shapiro H."/>
            <person name="Lindquist E."/>
            <person name="Kapitonov V.V."/>
            <person name="Jurka J."/>
            <person name="Genikhovich G."/>
            <person name="Grigoriev I.V."/>
            <person name="Lucas S.M."/>
            <person name="Steele R.E."/>
            <person name="Finnerty J.R."/>
            <person name="Technau U."/>
            <person name="Martindale M.Q."/>
            <person name="Rokhsar D.S."/>
        </authorList>
    </citation>
    <scope>NUCLEOTIDE SEQUENCE [LARGE SCALE GENOMIC DNA]</scope>
    <source>
        <strain evidence="2">CH2 X CH6</strain>
    </source>
</reference>
<dbReference type="Pfam" id="PF14555">
    <property type="entry name" value="UBA_4"/>
    <property type="match status" value="1"/>
</dbReference>
<protein>
    <submittedName>
        <fullName evidence="1">Uncharacterized protein</fullName>
    </submittedName>
</protein>
<proteinExistence type="predicted"/>
<dbReference type="PhylomeDB" id="A7RJX7"/>
<dbReference type="EMBL" id="DS469515">
    <property type="protein sequence ID" value="EDO48162.1"/>
    <property type="molecule type" value="Genomic_DNA"/>
</dbReference>
<dbReference type="STRING" id="45351.A7RJX7"/>